<accession>A0A1X6NAM8</accession>
<dbReference type="OrthoDB" id="4991875at2759"/>
<dbReference type="AlphaFoldDB" id="A0A1X6NAM8"/>
<gene>
    <name evidence="2" type="ORF">POSPLADRAFT_1069420</name>
</gene>
<feature type="transmembrane region" description="Helical" evidence="1">
    <location>
        <begin position="172"/>
        <end position="192"/>
    </location>
</feature>
<evidence type="ECO:0000313" key="3">
    <source>
        <dbReference type="Proteomes" id="UP000194127"/>
    </source>
</evidence>
<keyword evidence="3" id="KW-1185">Reference proteome</keyword>
<evidence type="ECO:0000256" key="1">
    <source>
        <dbReference type="SAM" id="Phobius"/>
    </source>
</evidence>
<keyword evidence="1" id="KW-0812">Transmembrane</keyword>
<dbReference type="RefSeq" id="XP_024342290.1">
    <property type="nucleotide sequence ID" value="XM_024482345.1"/>
</dbReference>
<keyword evidence="1" id="KW-0472">Membrane</keyword>
<feature type="transmembrane region" description="Helical" evidence="1">
    <location>
        <begin position="12"/>
        <end position="31"/>
    </location>
</feature>
<dbReference type="Proteomes" id="UP000194127">
    <property type="component" value="Unassembled WGS sequence"/>
</dbReference>
<keyword evidence="1" id="KW-1133">Transmembrane helix</keyword>
<dbReference type="STRING" id="670580.A0A1X6NAM8"/>
<name>A0A1X6NAM8_9APHY</name>
<sequence length="193" mass="19116">MPALQSQKILKLLMAFILYAQYTAAVTSLFIPGLDPQAITADELGVGSDGLTTWLIAPGQPSGTLTTTELPGPATLVLGASTAVLSYANPTYSFTAVAACGISSGIAVCDEFGAIGGQIGVTSSTVVTERVQSFAVQTGGPSISTASATVTSGSSQTSASATATKSANGATGVRSVSVAAVLAIVAVVHIMMV</sequence>
<protein>
    <submittedName>
        <fullName evidence="2">Uncharacterized protein</fullName>
    </submittedName>
</protein>
<dbReference type="EMBL" id="KZ110593">
    <property type="protein sequence ID" value="OSX65496.1"/>
    <property type="molecule type" value="Genomic_DNA"/>
</dbReference>
<evidence type="ECO:0000313" key="2">
    <source>
        <dbReference type="EMBL" id="OSX65496.1"/>
    </source>
</evidence>
<proteinExistence type="predicted"/>
<dbReference type="GeneID" id="36327295"/>
<organism evidence="2 3">
    <name type="scientific">Postia placenta MAD-698-R-SB12</name>
    <dbReference type="NCBI Taxonomy" id="670580"/>
    <lineage>
        <taxon>Eukaryota</taxon>
        <taxon>Fungi</taxon>
        <taxon>Dikarya</taxon>
        <taxon>Basidiomycota</taxon>
        <taxon>Agaricomycotina</taxon>
        <taxon>Agaricomycetes</taxon>
        <taxon>Polyporales</taxon>
        <taxon>Adustoporiaceae</taxon>
        <taxon>Rhodonia</taxon>
    </lineage>
</organism>
<reference evidence="2 3" key="1">
    <citation type="submission" date="2017-04" db="EMBL/GenBank/DDBJ databases">
        <title>Genome Sequence of the Model Brown-Rot Fungus Postia placenta SB12.</title>
        <authorList>
            <consortium name="DOE Joint Genome Institute"/>
            <person name="Gaskell J."/>
            <person name="Kersten P."/>
            <person name="Larrondo L.F."/>
            <person name="Canessa P."/>
            <person name="Martinez D."/>
            <person name="Hibbett D."/>
            <person name="Schmoll M."/>
            <person name="Kubicek C.P."/>
            <person name="Martinez A.T."/>
            <person name="Yadav J."/>
            <person name="Master E."/>
            <person name="Magnuson J.K."/>
            <person name="James T."/>
            <person name="Yaver D."/>
            <person name="Berka R."/>
            <person name="Labutti K."/>
            <person name="Lipzen A."/>
            <person name="Aerts A."/>
            <person name="Barry K."/>
            <person name="Henrissat B."/>
            <person name="Blanchette R."/>
            <person name="Grigoriev I."/>
            <person name="Cullen D."/>
        </authorList>
    </citation>
    <scope>NUCLEOTIDE SEQUENCE [LARGE SCALE GENOMIC DNA]</scope>
    <source>
        <strain evidence="2 3">MAD-698-R-SB12</strain>
    </source>
</reference>